<evidence type="ECO:0000256" key="2">
    <source>
        <dbReference type="SAM" id="SignalP"/>
    </source>
</evidence>
<proteinExistence type="predicted"/>
<gene>
    <name evidence="3" type="ORF">KDX31_06145</name>
</gene>
<dbReference type="Proteomes" id="UP001059950">
    <property type="component" value="Chromosome"/>
</dbReference>
<feature type="compositionally biased region" description="Basic and acidic residues" evidence="1">
    <location>
        <begin position="49"/>
        <end position="82"/>
    </location>
</feature>
<evidence type="ECO:0008006" key="5">
    <source>
        <dbReference type="Google" id="ProtNLM"/>
    </source>
</evidence>
<evidence type="ECO:0000313" key="4">
    <source>
        <dbReference type="Proteomes" id="UP001059950"/>
    </source>
</evidence>
<feature type="region of interest" description="Disordered" evidence="1">
    <location>
        <begin position="25"/>
        <end position="112"/>
    </location>
</feature>
<reference evidence="3" key="1">
    <citation type="submission" date="2021-04" db="EMBL/GenBank/DDBJ databases">
        <title>Oceanospirillales bacteria with DddD are important DMSP degraders in coastal seawater.</title>
        <authorList>
            <person name="Liu J."/>
        </authorList>
    </citation>
    <scope>NUCLEOTIDE SEQUENCE</scope>
    <source>
        <strain evidence="3">GY6</strain>
    </source>
</reference>
<evidence type="ECO:0000313" key="3">
    <source>
        <dbReference type="EMBL" id="UTW04581.1"/>
    </source>
</evidence>
<evidence type="ECO:0000256" key="1">
    <source>
        <dbReference type="SAM" id="MobiDB-lite"/>
    </source>
</evidence>
<dbReference type="EMBL" id="CP073344">
    <property type="protein sequence ID" value="UTW04581.1"/>
    <property type="molecule type" value="Genomic_DNA"/>
</dbReference>
<keyword evidence="4" id="KW-1185">Reference proteome</keyword>
<protein>
    <recommendedName>
        <fullName evidence="5">Nickel/cobalt transporter regulator</fullName>
    </recommendedName>
</protein>
<accession>A0ABY5H0E7</accession>
<sequence>MRKSMITFLVATTLVAAPVSVLAKKPEGVGNGEPRNEYKLEHQQSGSQNEHRQQEKHSDRVSQEDRRRIQEYYLSKDRDSKEVNPGGGKGKDKQRALPQGLQKKLDRGGQLPPGWEKKVVAGEVLDYELYRHSERLPYDLDRELGRAAGEEYRRVGNKVVRMLEGDATVIDVIDILDTTGVLQ</sequence>
<organism evidence="3 4">
    <name type="scientific">Amphritea atlantica</name>
    <dbReference type="NCBI Taxonomy" id="355243"/>
    <lineage>
        <taxon>Bacteria</taxon>
        <taxon>Pseudomonadati</taxon>
        <taxon>Pseudomonadota</taxon>
        <taxon>Gammaproteobacteria</taxon>
        <taxon>Oceanospirillales</taxon>
        <taxon>Oceanospirillaceae</taxon>
        <taxon>Amphritea</taxon>
    </lineage>
</organism>
<feature type="signal peptide" evidence="2">
    <location>
        <begin position="1"/>
        <end position="23"/>
    </location>
</feature>
<keyword evidence="2" id="KW-0732">Signal</keyword>
<name>A0ABY5H0E7_9GAMM</name>
<feature type="chain" id="PRO_5046761425" description="Nickel/cobalt transporter regulator" evidence="2">
    <location>
        <begin position="24"/>
        <end position="183"/>
    </location>
</feature>
<dbReference type="Gene3D" id="3.10.450.160">
    <property type="entry name" value="inner membrane protein cigr"/>
    <property type="match status" value="1"/>
</dbReference>